<dbReference type="InterPro" id="IPR039329">
    <property type="entry name" value="SIAE"/>
</dbReference>
<dbReference type="AlphaFoldDB" id="A0A5C5Y366"/>
<feature type="domain" description="Sialate O-acetylesterase" evidence="3">
    <location>
        <begin position="285"/>
        <end position="378"/>
    </location>
</feature>
<evidence type="ECO:0000256" key="1">
    <source>
        <dbReference type="ARBA" id="ARBA00022801"/>
    </source>
</evidence>
<dbReference type="GO" id="GO:0005975">
    <property type="term" value="P:carbohydrate metabolic process"/>
    <property type="evidence" value="ECO:0007669"/>
    <property type="project" value="TreeGrafter"/>
</dbReference>
<keyword evidence="5" id="KW-1185">Reference proteome</keyword>
<sequence length="516" mass="57112" precursor="true">MLSFPTRWLMLLPLLVTTVSASAEISVCSLFTDHMVVQRDRPVRVWGWTDAGAEVTASLGGHDAEATAGSDGRFEMELAALPAGGPHELVIQSGNDTKTISDVLVGEVWICSGQSNMAWAVQSANDADLESLSANYPQIRLISVPQVGTQEPQNDFNGQWSVCSPDTVKDFSAVGYFFGRQLHQTLDVPIGLIDNAWGGSAAEAWISRQRLEKAGEYEDLLNHWDELASNYDFAKMKKAYEERRQAWIDGGRKGNAPRAPRDAMSGNHRPANIYNGVLKPTIGYSIRGAIWYQGESNSSRAYQYRNLFPLMIQSWRDEWGQGEFPFYWVQLADYRAEVDQPAESDWAELREAQTMTMDKLSNTGQAVIIDLGEASDIHPKNKQDVAKRLARWALAKDYGIDVPYQSPRFDSVEFDGDKAIVKFSHTGRGLDTFDVREMIGFTIAGDDKKFVHAEAKLMPGTKDTVVVSSPEISDPVAVRYAWADNPICNVQSADGLPLTPFRSDDFPGVTAGRTAP</sequence>
<dbReference type="GO" id="GO:0001681">
    <property type="term" value="F:sialate O-acetylesterase activity"/>
    <property type="evidence" value="ECO:0007669"/>
    <property type="project" value="InterPro"/>
</dbReference>
<dbReference type="Pfam" id="PF03629">
    <property type="entry name" value="SASA"/>
    <property type="match status" value="2"/>
</dbReference>
<dbReference type="Gene3D" id="3.40.50.1110">
    <property type="entry name" value="SGNH hydrolase"/>
    <property type="match status" value="1"/>
</dbReference>
<comment type="caution">
    <text evidence="4">The sequence shown here is derived from an EMBL/GenBank/DDBJ whole genome shotgun (WGS) entry which is preliminary data.</text>
</comment>
<accession>A0A5C5Y366</accession>
<organism evidence="4 5">
    <name type="scientific">Crateriforma conspicua</name>
    <dbReference type="NCBI Taxonomy" id="2527996"/>
    <lineage>
        <taxon>Bacteria</taxon>
        <taxon>Pseudomonadati</taxon>
        <taxon>Planctomycetota</taxon>
        <taxon>Planctomycetia</taxon>
        <taxon>Planctomycetales</taxon>
        <taxon>Planctomycetaceae</taxon>
        <taxon>Crateriforma</taxon>
    </lineage>
</organism>
<evidence type="ECO:0000313" key="5">
    <source>
        <dbReference type="Proteomes" id="UP000317238"/>
    </source>
</evidence>
<gene>
    <name evidence="4" type="ORF">Pan14r_15340</name>
</gene>
<reference evidence="4 5" key="1">
    <citation type="submission" date="2019-02" db="EMBL/GenBank/DDBJ databases">
        <title>Deep-cultivation of Planctomycetes and their phenomic and genomic characterization uncovers novel biology.</title>
        <authorList>
            <person name="Wiegand S."/>
            <person name="Jogler M."/>
            <person name="Boedeker C."/>
            <person name="Pinto D."/>
            <person name="Vollmers J."/>
            <person name="Rivas-Marin E."/>
            <person name="Kohn T."/>
            <person name="Peeters S.H."/>
            <person name="Heuer A."/>
            <person name="Rast P."/>
            <person name="Oberbeckmann S."/>
            <person name="Bunk B."/>
            <person name="Jeske O."/>
            <person name="Meyerdierks A."/>
            <person name="Storesund J.E."/>
            <person name="Kallscheuer N."/>
            <person name="Luecker S."/>
            <person name="Lage O.M."/>
            <person name="Pohl T."/>
            <person name="Merkel B.J."/>
            <person name="Hornburger P."/>
            <person name="Mueller R.-W."/>
            <person name="Bruemmer F."/>
            <person name="Labrenz M."/>
            <person name="Spormann A.M."/>
            <person name="Op Den Camp H."/>
            <person name="Overmann J."/>
            <person name="Amann R."/>
            <person name="Jetten M.S.M."/>
            <person name="Mascher T."/>
            <person name="Medema M.H."/>
            <person name="Devos D.P."/>
            <person name="Kaster A.-K."/>
            <person name="Ovreas L."/>
            <person name="Rohde M."/>
            <person name="Galperin M.Y."/>
            <person name="Jogler C."/>
        </authorList>
    </citation>
    <scope>NUCLEOTIDE SEQUENCE [LARGE SCALE GENOMIC DNA]</scope>
    <source>
        <strain evidence="4 5">Pan14r</strain>
    </source>
</reference>
<keyword evidence="2" id="KW-0732">Signal</keyword>
<name>A0A5C5Y366_9PLAN</name>
<evidence type="ECO:0000313" key="4">
    <source>
        <dbReference type="EMBL" id="TWT69249.1"/>
    </source>
</evidence>
<feature type="domain" description="Sialate O-acetylesterase" evidence="3">
    <location>
        <begin position="107"/>
        <end position="228"/>
    </location>
</feature>
<proteinExistence type="predicted"/>
<dbReference type="RefSeq" id="WP_196784167.1">
    <property type="nucleotide sequence ID" value="NZ_CP036319.1"/>
</dbReference>
<dbReference type="InterPro" id="IPR036514">
    <property type="entry name" value="SGNH_hydro_sf"/>
</dbReference>
<keyword evidence="1" id="KW-0378">Hydrolase</keyword>
<dbReference type="EMBL" id="SJPL01000001">
    <property type="protein sequence ID" value="TWT69249.1"/>
    <property type="molecule type" value="Genomic_DNA"/>
</dbReference>
<evidence type="ECO:0000256" key="2">
    <source>
        <dbReference type="SAM" id="SignalP"/>
    </source>
</evidence>
<dbReference type="SUPFAM" id="SSF52266">
    <property type="entry name" value="SGNH hydrolase"/>
    <property type="match status" value="1"/>
</dbReference>
<feature type="signal peptide" evidence="2">
    <location>
        <begin position="1"/>
        <end position="23"/>
    </location>
</feature>
<dbReference type="Proteomes" id="UP000317238">
    <property type="component" value="Unassembled WGS sequence"/>
</dbReference>
<feature type="chain" id="PRO_5022847128" description="Sialate O-acetylesterase domain-containing protein" evidence="2">
    <location>
        <begin position="24"/>
        <end position="516"/>
    </location>
</feature>
<dbReference type="PANTHER" id="PTHR22901">
    <property type="entry name" value="SIALATE O-ACETYLESTERASE"/>
    <property type="match status" value="1"/>
</dbReference>
<dbReference type="PANTHER" id="PTHR22901:SF0">
    <property type="entry name" value="SIALATE O-ACETYLESTERASE"/>
    <property type="match status" value="1"/>
</dbReference>
<protein>
    <recommendedName>
        <fullName evidence="3">Sialate O-acetylesterase domain-containing protein</fullName>
    </recommendedName>
</protein>
<evidence type="ECO:0000259" key="3">
    <source>
        <dbReference type="Pfam" id="PF03629"/>
    </source>
</evidence>
<dbReference type="InterPro" id="IPR005181">
    <property type="entry name" value="SASA"/>
</dbReference>